<dbReference type="InterPro" id="IPR026377">
    <property type="entry name" value="Cell_surface_SprA"/>
</dbReference>
<reference evidence="2" key="2">
    <citation type="submission" date="2021-04" db="EMBL/GenBank/DDBJ databases">
        <authorList>
            <person name="Gilroy R."/>
        </authorList>
    </citation>
    <scope>NUCLEOTIDE SEQUENCE</scope>
    <source>
        <strain evidence="2">ChiHjej12B11-16260</strain>
    </source>
</reference>
<feature type="domain" description="Gliding motility protein SprA N-terminal" evidence="1">
    <location>
        <begin position="47"/>
        <end position="428"/>
    </location>
</feature>
<protein>
    <submittedName>
        <fullName evidence="2">Cell surface protein SprA</fullName>
    </submittedName>
</protein>
<gene>
    <name evidence="2" type="primary">sprA</name>
    <name evidence="2" type="ORF">H9982_07495</name>
</gene>
<name>A0A9D1VSI0_9BACT</name>
<dbReference type="Pfam" id="PF14349">
    <property type="entry name" value="SprA_N"/>
    <property type="match status" value="2"/>
</dbReference>
<accession>A0A9D1VSI0</accession>
<feature type="domain" description="Gliding motility protein SprA N-terminal" evidence="1">
    <location>
        <begin position="1054"/>
        <end position="1496"/>
    </location>
</feature>
<reference evidence="2" key="1">
    <citation type="journal article" date="2021" name="PeerJ">
        <title>Extensive microbial diversity within the chicken gut microbiome revealed by metagenomics and culture.</title>
        <authorList>
            <person name="Gilroy R."/>
            <person name="Ravi A."/>
            <person name="Getino M."/>
            <person name="Pursley I."/>
            <person name="Horton D.L."/>
            <person name="Alikhan N.F."/>
            <person name="Baker D."/>
            <person name="Gharbi K."/>
            <person name="Hall N."/>
            <person name="Watson M."/>
            <person name="Adriaenssens E.M."/>
            <person name="Foster-Nyarko E."/>
            <person name="Jarju S."/>
            <person name="Secka A."/>
            <person name="Antonio M."/>
            <person name="Oren A."/>
            <person name="Chaudhuri R.R."/>
            <person name="La Ragione R."/>
            <person name="Hildebrand F."/>
            <person name="Pallen M.J."/>
        </authorList>
    </citation>
    <scope>NUCLEOTIDE SEQUENCE</scope>
    <source>
        <strain evidence="2">ChiHjej12B11-16260</strain>
    </source>
</reference>
<feature type="non-terminal residue" evidence="2">
    <location>
        <position position="1496"/>
    </location>
</feature>
<dbReference type="InterPro" id="IPR025684">
    <property type="entry name" value="SprA_N_dom"/>
</dbReference>
<dbReference type="NCBIfam" id="TIGR04189">
    <property type="entry name" value="surface_SprA"/>
    <property type="match status" value="1"/>
</dbReference>
<organism evidence="2 3">
    <name type="scientific">Candidatus Barnesiella excrementipullorum</name>
    <dbReference type="NCBI Taxonomy" id="2838479"/>
    <lineage>
        <taxon>Bacteria</taxon>
        <taxon>Pseudomonadati</taxon>
        <taxon>Bacteroidota</taxon>
        <taxon>Bacteroidia</taxon>
        <taxon>Bacteroidales</taxon>
        <taxon>Barnesiellaceae</taxon>
        <taxon>Barnesiella</taxon>
    </lineage>
</organism>
<proteinExistence type="predicted"/>
<dbReference type="Proteomes" id="UP000824246">
    <property type="component" value="Unassembled WGS sequence"/>
</dbReference>
<evidence type="ECO:0000313" key="2">
    <source>
        <dbReference type="EMBL" id="HIX46051.1"/>
    </source>
</evidence>
<evidence type="ECO:0000259" key="1">
    <source>
        <dbReference type="Pfam" id="PF14349"/>
    </source>
</evidence>
<evidence type="ECO:0000313" key="3">
    <source>
        <dbReference type="Proteomes" id="UP000824246"/>
    </source>
</evidence>
<sequence>MPSQAKAQAATGTAAADSTMLFPVSKTIPENYDEIGEKEAVDLRTPGNIKTVIEYDPKTNCYIVHTRVGEIDITTPFILTADEYNNYAFRKSMEEYYKEKNSIDLSKDEKNAFDFLDMNFSLGPLEKVFGPGGVQLKTQGTVELNMGVKYNKVDNPALSVEARSKTYFDFDEQIQATVNAKVGDKLSFNMTYNTDATFDFDSKNLKLQFEGKEDDIIKNIEAGNVSMTTGSSLIRGSTSLFGFKTTMQFGKLTATALVSQQQSESKTVSTSGGVQTTPFEFNADKYDENRHFFLAHYFRDNYDQFASKLPYVQSGITINRIEVWVTNKQGNYDQSRNIVGFMDLGENTHIYNNHWVGSSANDLPTNNSNSLLNEIKTQYPNARNISMVSQALEPLAVYGIEGGQDYVKIESARKLETSEYTLNSSLGYISLRVALNSDEMVAVAYEYTYNGQVYQVGEFASDVTATDQCLFLKLLKGTTVSPQLPTWDLMMKNVYSLNAYQLQKDEFRLDIKYLSDTTGVLLNYIPAGNIANKTLLQAMNLDRLDANQQSNPDGIFDYIEGYTVQSSNGRIIFPVVEPFGSHLEKVIGDPAIADRYVFKELYDSTLTVAQQVSDKNKFVISGEYKASSGSEISLGAMNVPRGSVVVTAGGVTLVENSDYTVDYTMGTVTILNQSIIDAGTPINVSLENQSLFNMQRKTMLGLDLTYAFTKDFKIGGTIMHLSEKPITNKVNTGDELLNNTIWGLNLSYNTQFNWLTNWLNAIPTVNATAPSTLAVSAEFAQLIAHKAKEGSQNGMSYLDDFESTQTGIDLRSPYSWTLASTPSMFEESKLNDNIDYGKNRALLAWYYIDRLFTDKNSSLTPSHIKNDLDQLSNPYIREVSIHEMFPNRELSYGESTTVQTLNLSFYPEERGPYNLDADNIDSDGNLLNPEKRWGGIMRKMDNTDFETGNIETIRFWLMDPFLDPENNNTEGGDLYINLGEISEDILKDGMKSFENGLPIDGDTTHLTTTNWGRVSRNQSLTYAFDNAAGARKKQDVGLDGLQNDEEYSFYSYRDFLEKLNTKLSADAQARMRENQFSPYNDPASDNYHFYRGVDYDNQQLNVLERYKHYNGVEGNSASSEDVDDPYYQSARSVPDVEDINQDNTLNEYERYFQYRISIRPEDLVVGKNFITDSASTEVTLRNGETARAVWYQFKIPISEYEEKVGSINDFKTIRFMRMFMTGFKRPTHLRFATFELVHGEWRSYQYNLNSTGEVPAQGSLEMGVVNIEENAGQRPVNYVLPPGVTRIIDPSQSQATQLNEQALSLKVTDLQSGDARAVYKNINMDLRYYKRIQMFVHAERLIDDYTNLQNGDLSVFIRIGSDSRSNYYEYEIPLTLTPEGHYSTYNASDQYTVWPIENMFDFALERLPELKTQRNRDKNTENSTVSFTEPYSIYDPDNEQNKMTVVGNPSLSNIRTMLIGIRNNSGSVKNGTIWVNELRLTDFDQSGGWAAKGNIN</sequence>
<comment type="caution">
    <text evidence="2">The sequence shown here is derived from an EMBL/GenBank/DDBJ whole genome shotgun (WGS) entry which is preliminary data.</text>
</comment>
<dbReference type="EMBL" id="DXFB01000197">
    <property type="protein sequence ID" value="HIX46051.1"/>
    <property type="molecule type" value="Genomic_DNA"/>
</dbReference>